<dbReference type="EMBL" id="QLMJ01000002">
    <property type="protein sequence ID" value="RAK42532.1"/>
    <property type="molecule type" value="Genomic_DNA"/>
</dbReference>
<evidence type="ECO:0000256" key="5">
    <source>
        <dbReference type="PIRSR" id="PIRSR002756-1"/>
    </source>
</evidence>
<dbReference type="PANTHER" id="PTHR42996">
    <property type="entry name" value="PHOSPHATE-BINDING PROTEIN PSTS"/>
    <property type="match status" value="1"/>
</dbReference>
<dbReference type="AlphaFoldDB" id="A0A327ZI25"/>
<evidence type="ECO:0000256" key="6">
    <source>
        <dbReference type="SAM" id="SignalP"/>
    </source>
</evidence>
<evidence type="ECO:0000313" key="9">
    <source>
        <dbReference type="Proteomes" id="UP000249341"/>
    </source>
</evidence>
<dbReference type="Gene3D" id="3.40.190.10">
    <property type="entry name" value="Periplasmic binding protein-like II"/>
    <property type="match status" value="2"/>
</dbReference>
<proteinExistence type="inferred from homology"/>
<comment type="similarity">
    <text evidence="1 4">Belongs to the PstS family.</text>
</comment>
<feature type="binding site" evidence="5">
    <location>
        <position position="72"/>
    </location>
    <ligand>
        <name>phosphate</name>
        <dbReference type="ChEBI" id="CHEBI:43474"/>
    </ligand>
</feature>
<evidence type="ECO:0000256" key="4">
    <source>
        <dbReference type="PIRNR" id="PIRNR002756"/>
    </source>
</evidence>
<dbReference type="OrthoDB" id="9801510at2"/>
<name>A0A327ZI25_9ACTN</name>
<keyword evidence="6" id="KW-0732">Signal</keyword>
<keyword evidence="2 4" id="KW-0813">Transport</keyword>
<feature type="binding site" evidence="5">
    <location>
        <begin position="42"/>
        <end position="44"/>
    </location>
    <ligand>
        <name>phosphate</name>
        <dbReference type="ChEBI" id="CHEBI:43474"/>
    </ligand>
</feature>
<dbReference type="NCBIfam" id="TIGR00975">
    <property type="entry name" value="3a0107s03"/>
    <property type="match status" value="1"/>
</dbReference>
<dbReference type="InterPro" id="IPR005673">
    <property type="entry name" value="ABC_phos-bd_PstS"/>
</dbReference>
<dbReference type="SUPFAM" id="SSF53850">
    <property type="entry name" value="Periplasmic binding protein-like II"/>
    <property type="match status" value="1"/>
</dbReference>
<comment type="caution">
    <text evidence="8">The sequence shown here is derived from an EMBL/GenBank/DDBJ whole genome shotgun (WGS) entry which is preliminary data.</text>
</comment>
<dbReference type="PIRSF" id="PIRSF002756">
    <property type="entry name" value="PstS"/>
    <property type="match status" value="1"/>
</dbReference>
<dbReference type="CDD" id="cd13565">
    <property type="entry name" value="PBP2_PstS"/>
    <property type="match status" value="1"/>
</dbReference>
<evidence type="ECO:0000259" key="7">
    <source>
        <dbReference type="Pfam" id="PF12849"/>
    </source>
</evidence>
<evidence type="ECO:0000256" key="1">
    <source>
        <dbReference type="ARBA" id="ARBA00008725"/>
    </source>
</evidence>
<feature type="signal peptide" evidence="6">
    <location>
        <begin position="1"/>
        <end position="17"/>
    </location>
</feature>
<organism evidence="8 9">
    <name type="scientific">Actinoplanes lutulentus</name>
    <dbReference type="NCBI Taxonomy" id="1287878"/>
    <lineage>
        <taxon>Bacteria</taxon>
        <taxon>Bacillati</taxon>
        <taxon>Actinomycetota</taxon>
        <taxon>Actinomycetes</taxon>
        <taxon>Micromonosporales</taxon>
        <taxon>Micromonosporaceae</taxon>
        <taxon>Actinoplanes</taxon>
    </lineage>
</organism>
<dbReference type="Proteomes" id="UP000249341">
    <property type="component" value="Unassembled WGS sequence"/>
</dbReference>
<feature type="binding site" evidence="5">
    <location>
        <position position="90"/>
    </location>
    <ligand>
        <name>phosphate</name>
        <dbReference type="ChEBI" id="CHEBI:43474"/>
    </ligand>
</feature>
<accession>A0A327ZI25</accession>
<protein>
    <recommendedName>
        <fullName evidence="4">Phosphate-binding protein</fullName>
    </recommendedName>
</protein>
<evidence type="ECO:0000313" key="8">
    <source>
        <dbReference type="EMBL" id="RAK42532.1"/>
    </source>
</evidence>
<dbReference type="GO" id="GO:0042301">
    <property type="term" value="F:phosphate ion binding"/>
    <property type="evidence" value="ECO:0007669"/>
    <property type="project" value="InterPro"/>
</dbReference>
<dbReference type="GO" id="GO:0035435">
    <property type="term" value="P:phosphate ion transmembrane transport"/>
    <property type="evidence" value="ECO:0007669"/>
    <property type="project" value="InterPro"/>
</dbReference>
<dbReference type="InterPro" id="IPR050962">
    <property type="entry name" value="Phosphate-bind_PstS"/>
</dbReference>
<feature type="chain" id="PRO_5038472918" description="Phosphate-binding protein" evidence="6">
    <location>
        <begin position="18"/>
        <end position="347"/>
    </location>
</feature>
<feature type="domain" description="PBP" evidence="7">
    <location>
        <begin position="31"/>
        <end position="315"/>
    </location>
</feature>
<sequence length="347" mass="35267">MRVLPVVLAFVALVALAGCSAAPEPRPKPISCAAGTAAGQGSSAQTNALQAWIKAYQIACPDATVEYAGTGSGAGVRAFLGGTGDFAGTDAVLGADDLRRAEQRCGGPAVHLPLVAGPIALAYNVAGVDELRLTPATIAQIFSGKVTVWNDPAIAADNPVAALPAIPIRTIHRADSSGTTDNFTRYLAGAAGPQWPHGIGGDWRAPGGTGEKGSHRVVAAVARTVGSIGYVESSYATVNDLPVAHIGAAGGPFTAPSDYAAGLAIEGATITDDLRIELRYDGTADYAYPMVLVSYEVVCRTGTPAVTRSFLAYAAGEAGQEAAQAAGYAALPEALRIRVRQAVLALT</sequence>
<dbReference type="InterPro" id="IPR024370">
    <property type="entry name" value="PBP_domain"/>
</dbReference>
<dbReference type="Pfam" id="PF12849">
    <property type="entry name" value="PBP_like_2"/>
    <property type="match status" value="1"/>
</dbReference>
<dbReference type="GO" id="GO:0043190">
    <property type="term" value="C:ATP-binding cassette (ABC) transporter complex"/>
    <property type="evidence" value="ECO:0007669"/>
    <property type="project" value="InterPro"/>
</dbReference>
<evidence type="ECO:0000256" key="2">
    <source>
        <dbReference type="ARBA" id="ARBA00022448"/>
    </source>
</evidence>
<keyword evidence="9" id="KW-1185">Reference proteome</keyword>
<dbReference type="RefSeq" id="WP_111647684.1">
    <property type="nucleotide sequence ID" value="NZ_JACHWI010000003.1"/>
</dbReference>
<dbReference type="PANTHER" id="PTHR42996:SF1">
    <property type="entry name" value="PHOSPHATE-BINDING PROTEIN PSTS"/>
    <property type="match status" value="1"/>
</dbReference>
<feature type="binding site" evidence="5">
    <location>
        <begin position="177"/>
        <end position="179"/>
    </location>
    <ligand>
        <name>phosphate</name>
        <dbReference type="ChEBI" id="CHEBI:43474"/>
    </ligand>
</feature>
<keyword evidence="3 4" id="KW-0592">Phosphate transport</keyword>
<gene>
    <name evidence="8" type="ORF">B0I29_102357</name>
</gene>
<dbReference type="PROSITE" id="PS51257">
    <property type="entry name" value="PROKAR_LIPOPROTEIN"/>
    <property type="match status" value="1"/>
</dbReference>
<evidence type="ECO:0000256" key="3">
    <source>
        <dbReference type="ARBA" id="ARBA00022592"/>
    </source>
</evidence>
<reference evidence="8 9" key="1">
    <citation type="submission" date="2018-06" db="EMBL/GenBank/DDBJ databases">
        <title>Genomic Encyclopedia of Type Strains, Phase III (KMG-III): the genomes of soil and plant-associated and newly described type strains.</title>
        <authorList>
            <person name="Whitman W."/>
        </authorList>
    </citation>
    <scope>NUCLEOTIDE SEQUENCE [LARGE SCALE GENOMIC DNA]</scope>
    <source>
        <strain evidence="8 9">CGMCC 4.7090</strain>
    </source>
</reference>